<dbReference type="Proteomes" id="UP000198688">
    <property type="component" value="Chromosome I"/>
</dbReference>
<dbReference type="RefSeq" id="WP_157751199.1">
    <property type="nucleotide sequence ID" value="NZ_BOMJ01000089.1"/>
</dbReference>
<keyword evidence="3" id="KW-1185">Reference proteome</keyword>
<dbReference type="AlphaFoldDB" id="A0A1H1S727"/>
<feature type="transmembrane region" description="Helical" evidence="1">
    <location>
        <begin position="99"/>
        <end position="122"/>
    </location>
</feature>
<organism evidence="2 3">
    <name type="scientific">Actinoplanes derwentensis</name>
    <dbReference type="NCBI Taxonomy" id="113562"/>
    <lineage>
        <taxon>Bacteria</taxon>
        <taxon>Bacillati</taxon>
        <taxon>Actinomycetota</taxon>
        <taxon>Actinomycetes</taxon>
        <taxon>Micromonosporales</taxon>
        <taxon>Micromonosporaceae</taxon>
        <taxon>Actinoplanes</taxon>
    </lineage>
</organism>
<keyword evidence="1" id="KW-1133">Transmembrane helix</keyword>
<proteinExistence type="predicted"/>
<dbReference type="STRING" id="113562.SAMN04489716_0782"/>
<sequence length="143" mass="14795">MRSMSAPVWGVLVCSGGLAALAVLTGSGETYDATGEVVSAASVDFDLWMAGFLVFLPVGIAAYLEPGDVGRILEAALSPQVALPVAVFLQWHGTGAEPGIVYFGFHYAALMGLLFLLAAGAGRGLRTLRDRRSARSVAPAPSD</sequence>
<name>A0A1H1S727_9ACTN</name>
<protein>
    <submittedName>
        <fullName evidence="2">Uncharacterized protein</fullName>
    </submittedName>
</protein>
<accession>A0A1H1S727</accession>
<gene>
    <name evidence="2" type="ORF">SAMN04489716_0782</name>
</gene>
<evidence type="ECO:0000256" key="1">
    <source>
        <dbReference type="SAM" id="Phobius"/>
    </source>
</evidence>
<dbReference type="EMBL" id="LT629758">
    <property type="protein sequence ID" value="SDS43762.1"/>
    <property type="molecule type" value="Genomic_DNA"/>
</dbReference>
<keyword evidence="1" id="KW-0812">Transmembrane</keyword>
<evidence type="ECO:0000313" key="3">
    <source>
        <dbReference type="Proteomes" id="UP000198688"/>
    </source>
</evidence>
<keyword evidence="1" id="KW-0472">Membrane</keyword>
<evidence type="ECO:0000313" key="2">
    <source>
        <dbReference type="EMBL" id="SDS43762.1"/>
    </source>
</evidence>
<reference evidence="2 3" key="1">
    <citation type="submission" date="2016-10" db="EMBL/GenBank/DDBJ databases">
        <authorList>
            <person name="de Groot N.N."/>
        </authorList>
    </citation>
    <scope>NUCLEOTIDE SEQUENCE [LARGE SCALE GENOMIC DNA]</scope>
    <source>
        <strain evidence="2 3">DSM 43941</strain>
    </source>
</reference>
<feature type="transmembrane region" description="Helical" evidence="1">
    <location>
        <begin position="76"/>
        <end position="93"/>
    </location>
</feature>
<feature type="transmembrane region" description="Helical" evidence="1">
    <location>
        <begin position="47"/>
        <end position="64"/>
    </location>
</feature>